<evidence type="ECO:0000256" key="10">
    <source>
        <dbReference type="RuleBase" id="RU000461"/>
    </source>
</evidence>
<feature type="transmembrane region" description="Helical" evidence="11">
    <location>
        <begin position="6"/>
        <end position="24"/>
    </location>
</feature>
<keyword evidence="13" id="KW-1185">Reference proteome</keyword>
<evidence type="ECO:0000256" key="6">
    <source>
        <dbReference type="ARBA" id="ARBA00023002"/>
    </source>
</evidence>
<dbReference type="PRINTS" id="PR00463">
    <property type="entry name" value="EP450I"/>
</dbReference>
<evidence type="ECO:0000256" key="7">
    <source>
        <dbReference type="ARBA" id="ARBA00023004"/>
    </source>
</evidence>
<keyword evidence="8 10" id="KW-0503">Monooxygenase</keyword>
<dbReference type="Proteomes" id="UP000799118">
    <property type="component" value="Unassembled WGS sequence"/>
</dbReference>
<dbReference type="SUPFAM" id="SSF48264">
    <property type="entry name" value="Cytochrome P450"/>
    <property type="match status" value="1"/>
</dbReference>
<keyword evidence="5 9" id="KW-0479">Metal-binding</keyword>
<dbReference type="InterPro" id="IPR002401">
    <property type="entry name" value="Cyt_P450_E_grp-I"/>
</dbReference>
<accession>A0A6A4HUW1</accession>
<organism evidence="12 13">
    <name type="scientific">Gymnopus androsaceus JB14</name>
    <dbReference type="NCBI Taxonomy" id="1447944"/>
    <lineage>
        <taxon>Eukaryota</taxon>
        <taxon>Fungi</taxon>
        <taxon>Dikarya</taxon>
        <taxon>Basidiomycota</taxon>
        <taxon>Agaricomycotina</taxon>
        <taxon>Agaricomycetes</taxon>
        <taxon>Agaricomycetidae</taxon>
        <taxon>Agaricales</taxon>
        <taxon>Marasmiineae</taxon>
        <taxon>Omphalotaceae</taxon>
        <taxon>Gymnopus</taxon>
    </lineage>
</organism>
<dbReference type="EMBL" id="ML769429">
    <property type="protein sequence ID" value="KAE9403022.1"/>
    <property type="molecule type" value="Genomic_DNA"/>
</dbReference>
<comment type="similarity">
    <text evidence="3 10">Belongs to the cytochrome P450 family.</text>
</comment>
<dbReference type="AlphaFoldDB" id="A0A6A4HUW1"/>
<keyword evidence="11" id="KW-1133">Transmembrane helix</keyword>
<keyword evidence="11" id="KW-0472">Membrane</keyword>
<evidence type="ECO:0000256" key="5">
    <source>
        <dbReference type="ARBA" id="ARBA00022723"/>
    </source>
</evidence>
<keyword evidence="11" id="KW-0812">Transmembrane</keyword>
<dbReference type="PANTHER" id="PTHR46300">
    <property type="entry name" value="P450, PUTATIVE (EUROFUNG)-RELATED-RELATED"/>
    <property type="match status" value="1"/>
</dbReference>
<evidence type="ECO:0000256" key="11">
    <source>
        <dbReference type="SAM" id="Phobius"/>
    </source>
</evidence>
<proteinExistence type="inferred from homology"/>
<dbReference type="Gene3D" id="1.10.630.10">
    <property type="entry name" value="Cytochrome P450"/>
    <property type="match status" value="1"/>
</dbReference>
<dbReference type="Pfam" id="PF00067">
    <property type="entry name" value="p450"/>
    <property type="match status" value="1"/>
</dbReference>
<keyword evidence="4 9" id="KW-0349">Heme</keyword>
<sequence>MTLMAPWFSIVIGGLGLFLAHVVLTKLQTRRPLPPGPKGDPIIGHLRKIPPVGQPELFHEWAKTYGDVMYLELLGRKMIILDTLEAANDLLDKRSTIYSCRPKLVVYTMMGWGRGLPLLQYGKRFNLHRKLFQNYFGRQEIKQFNPISYEASIIMVKRLMDRPADYDKIIGRYMARVIVKIAYGYSIIDDDDPFALLADKVGELIHNSGPAGGTLVDFFPWLAHLPSWFPGTYYAEYARKWSGVTHEFHKYPFDFTTKQLAEGKAEPSFLSNCLSNLETEDIEDREDYLEDAKNAATQTYSAGVDTSWGTIVVFLMAMVLHPECQAKAQVEIDAVCGPDRLPTFEDQKSLPYVEYIMREVMRWHPAIPMGVPHRSLEDDVYNGMFIPAGSIVFANIRGMGLNEHIYKDATMFDPDRFIPKSQGGREEPYLSPFGFGRRICPGRFLAESTVWMAIAMVLATCKIGKAKDANGIEITPPVDFNIGFVDHLKPFSFTLVPCTSKVSALVEESNR</sequence>
<evidence type="ECO:0000313" key="12">
    <source>
        <dbReference type="EMBL" id="KAE9403022.1"/>
    </source>
</evidence>
<dbReference type="OrthoDB" id="2789670at2759"/>
<keyword evidence="6 10" id="KW-0560">Oxidoreductase</keyword>
<protein>
    <submittedName>
        <fullName evidence="12">Cytochrome P450</fullName>
    </submittedName>
</protein>
<evidence type="ECO:0000256" key="8">
    <source>
        <dbReference type="ARBA" id="ARBA00023033"/>
    </source>
</evidence>
<reference evidence="12" key="1">
    <citation type="journal article" date="2019" name="Environ. Microbiol.">
        <title>Fungal ecological strategies reflected in gene transcription - a case study of two litter decomposers.</title>
        <authorList>
            <person name="Barbi F."/>
            <person name="Kohler A."/>
            <person name="Barry K."/>
            <person name="Baskaran P."/>
            <person name="Daum C."/>
            <person name="Fauchery L."/>
            <person name="Ihrmark K."/>
            <person name="Kuo A."/>
            <person name="LaButti K."/>
            <person name="Lipzen A."/>
            <person name="Morin E."/>
            <person name="Grigoriev I.V."/>
            <person name="Henrissat B."/>
            <person name="Lindahl B."/>
            <person name="Martin F."/>
        </authorList>
    </citation>
    <scope>NUCLEOTIDE SEQUENCE</scope>
    <source>
        <strain evidence="12">JB14</strain>
    </source>
</reference>
<dbReference type="InterPro" id="IPR001128">
    <property type="entry name" value="Cyt_P450"/>
</dbReference>
<feature type="binding site" description="axial binding residue" evidence="9">
    <location>
        <position position="440"/>
    </location>
    <ligand>
        <name>heme</name>
        <dbReference type="ChEBI" id="CHEBI:30413"/>
    </ligand>
    <ligandPart>
        <name>Fe</name>
        <dbReference type="ChEBI" id="CHEBI:18248"/>
    </ligandPart>
</feature>
<evidence type="ECO:0000256" key="1">
    <source>
        <dbReference type="ARBA" id="ARBA00001971"/>
    </source>
</evidence>
<dbReference type="GO" id="GO:0020037">
    <property type="term" value="F:heme binding"/>
    <property type="evidence" value="ECO:0007669"/>
    <property type="project" value="InterPro"/>
</dbReference>
<dbReference type="InterPro" id="IPR036396">
    <property type="entry name" value="Cyt_P450_sf"/>
</dbReference>
<dbReference type="PROSITE" id="PS00086">
    <property type="entry name" value="CYTOCHROME_P450"/>
    <property type="match status" value="1"/>
</dbReference>
<dbReference type="InterPro" id="IPR050364">
    <property type="entry name" value="Cytochrome_P450_fung"/>
</dbReference>
<gene>
    <name evidence="12" type="ORF">BT96DRAFT_964611</name>
</gene>
<dbReference type="GO" id="GO:0004497">
    <property type="term" value="F:monooxygenase activity"/>
    <property type="evidence" value="ECO:0007669"/>
    <property type="project" value="UniProtKB-KW"/>
</dbReference>
<evidence type="ECO:0000256" key="4">
    <source>
        <dbReference type="ARBA" id="ARBA00022617"/>
    </source>
</evidence>
<dbReference type="PRINTS" id="PR00385">
    <property type="entry name" value="P450"/>
</dbReference>
<keyword evidence="7 9" id="KW-0408">Iron</keyword>
<evidence type="ECO:0000256" key="9">
    <source>
        <dbReference type="PIRSR" id="PIRSR602401-1"/>
    </source>
</evidence>
<comment type="pathway">
    <text evidence="2">Secondary metabolite biosynthesis.</text>
</comment>
<name>A0A6A4HUW1_9AGAR</name>
<evidence type="ECO:0000256" key="2">
    <source>
        <dbReference type="ARBA" id="ARBA00005179"/>
    </source>
</evidence>
<evidence type="ECO:0000256" key="3">
    <source>
        <dbReference type="ARBA" id="ARBA00010617"/>
    </source>
</evidence>
<dbReference type="GO" id="GO:0016705">
    <property type="term" value="F:oxidoreductase activity, acting on paired donors, with incorporation or reduction of molecular oxygen"/>
    <property type="evidence" value="ECO:0007669"/>
    <property type="project" value="InterPro"/>
</dbReference>
<dbReference type="CDD" id="cd11065">
    <property type="entry name" value="CYP64-like"/>
    <property type="match status" value="1"/>
</dbReference>
<comment type="cofactor">
    <cofactor evidence="1 9">
        <name>heme</name>
        <dbReference type="ChEBI" id="CHEBI:30413"/>
    </cofactor>
</comment>
<dbReference type="PANTHER" id="PTHR46300:SF5">
    <property type="entry name" value="CYTOCHROME P450"/>
    <property type="match status" value="1"/>
</dbReference>
<dbReference type="InterPro" id="IPR017972">
    <property type="entry name" value="Cyt_P450_CS"/>
</dbReference>
<evidence type="ECO:0000313" key="13">
    <source>
        <dbReference type="Proteomes" id="UP000799118"/>
    </source>
</evidence>
<dbReference type="GO" id="GO:0005506">
    <property type="term" value="F:iron ion binding"/>
    <property type="evidence" value="ECO:0007669"/>
    <property type="project" value="InterPro"/>
</dbReference>